<accession>A0A6S6SA91</accession>
<evidence type="ECO:0000313" key="1">
    <source>
        <dbReference type="EMBL" id="CAA6803126.1"/>
    </source>
</evidence>
<organism evidence="1">
    <name type="scientific">uncultured Sulfurovum sp</name>
    <dbReference type="NCBI Taxonomy" id="269237"/>
    <lineage>
        <taxon>Bacteria</taxon>
        <taxon>Pseudomonadati</taxon>
        <taxon>Campylobacterota</taxon>
        <taxon>Epsilonproteobacteria</taxon>
        <taxon>Campylobacterales</taxon>
        <taxon>Sulfurovaceae</taxon>
        <taxon>Sulfurovum</taxon>
        <taxon>environmental samples</taxon>
    </lineage>
</organism>
<reference evidence="1" key="1">
    <citation type="submission" date="2020-01" db="EMBL/GenBank/DDBJ databases">
        <authorList>
            <person name="Meier V. D."/>
            <person name="Meier V D."/>
        </authorList>
    </citation>
    <scope>NUCLEOTIDE SEQUENCE</scope>
    <source>
        <strain evidence="1">HLG_WM_MAG_05</strain>
    </source>
</reference>
<proteinExistence type="predicted"/>
<dbReference type="AlphaFoldDB" id="A0A6S6SA91"/>
<dbReference type="EMBL" id="CACVAU010000009">
    <property type="protein sequence ID" value="CAA6803126.1"/>
    <property type="molecule type" value="Genomic_DNA"/>
</dbReference>
<protein>
    <submittedName>
        <fullName evidence="1">Uncharacterized protein</fullName>
    </submittedName>
</protein>
<sequence length="59" mass="7016">MTKNIRLFSILERLSKSHKVCVKELALLYDVDVKTLQNDFKTIREYFSDNLIKKGDCFF</sequence>
<name>A0A6S6SA91_9BACT</name>
<gene>
    <name evidence="1" type="ORF">HELGO_WM30152</name>
</gene>